<dbReference type="Gene3D" id="1.25.40.10">
    <property type="entry name" value="Tetratricopeptide repeat domain"/>
    <property type="match status" value="2"/>
</dbReference>
<gene>
    <name evidence="2" type="ORF">ACG0Z3_04825</name>
</gene>
<dbReference type="InterPro" id="IPR024983">
    <property type="entry name" value="CHAT_dom"/>
</dbReference>
<sequence>MGLGHDFEKDLAGQVFTLAGINAGLDQRRFQQRTVMPHQRSGGPLGHDPALRQGFEKGQGIKQRTLHANRAGRWKVAWRRKIVSGANCQRAGLAVSRGNMRAKHLGGAAVEARLQSMTASTCCRRGLGLMILGVAWAVALAQASTNPVPVAQEEVEIVRLMDVGQPADALALAVRALAQARRDWGERDPRSIALLALQSSALTELGRPAEALPLREEALALRAEVHGADDVRTFEDGTMRLISLAQLGRLAAVKSDGKVLLARQERMLGAQHPATLGTLMTLGVTLTWLGEWQEALHAHERAFRTHLTVSGALHADTLSAQSNYAVALFEMGRLAEAEPMARAAWQGRLKTLGAAHGDTALSLTSYGSMQKAAGRLAAALASFETADRHAQQALGPSHPYAQVARVNLASGLIDDGQTARATALLTGLLAHFERSGSELNPYALRAHVLMGQVLARQGQWVQAEAHGQAAVRGHEALGQSGSKYGRESLLGLARAQAALGDRPAAMATLRQVIETVERQRLHTTELPDALRRVWLRSMMDGYQPLIAHLRESGNDAESREAFRLSETLKARVLVEQMAQGDAAAQAALPQADLTALRQQQAELAEASALLAKGVPAAERPALLHRATALSRALYQRQAELAQASPRYAQLTRPPTLGATEGARLLQAHQRYLSFMLDARQQLSAAVLAPTGELRWVDLGAQPDLGPQVERLRQLVSGERRDAKALTELGAVLSARLLQPLAAHLPVGSQVLIAPDGPLWLLPWDALPWQGRPWGQTTQLQLVHSLAVLQRVQERLVARSEASPLSLLALGAPSYPLALAGTDRGRVGRRSSLLRSGQTAEEGAASLAALSWPRLPFAQVEMDQVAALFPAGQVQKIQGDDATETRLRALSATGELARFRYVLFSAHGYFDPQRPEFSSLVLKPDGHSPERDGFVSVPEWLPLRLGSELVVLSACDTARGRVVSGDGLVGLSYALMVAGNANTLATLWPVADRETAWFVSRFFARVRAGQRHPEALAQTKREFMQHRDARLRHPRHWAGFVLYGA</sequence>
<evidence type="ECO:0000259" key="1">
    <source>
        <dbReference type="Pfam" id="PF12770"/>
    </source>
</evidence>
<organism evidence="2 3">
    <name type="scientific">Pelomonas margarita</name>
    <dbReference type="NCBI Taxonomy" id="3299031"/>
    <lineage>
        <taxon>Bacteria</taxon>
        <taxon>Pseudomonadati</taxon>
        <taxon>Pseudomonadota</taxon>
        <taxon>Betaproteobacteria</taxon>
        <taxon>Burkholderiales</taxon>
        <taxon>Sphaerotilaceae</taxon>
        <taxon>Roseateles</taxon>
    </lineage>
</organism>
<feature type="domain" description="CHAT" evidence="1">
    <location>
        <begin position="727"/>
        <end position="1044"/>
    </location>
</feature>
<dbReference type="InterPro" id="IPR011990">
    <property type="entry name" value="TPR-like_helical_dom_sf"/>
</dbReference>
<accession>A0ABW7FG10</accession>
<dbReference type="PANTHER" id="PTHR46082:SF6">
    <property type="entry name" value="AAA+ ATPASE DOMAIN-CONTAINING PROTEIN-RELATED"/>
    <property type="match status" value="1"/>
</dbReference>
<dbReference type="Pfam" id="PF13374">
    <property type="entry name" value="TPR_10"/>
    <property type="match status" value="1"/>
</dbReference>
<dbReference type="Proteomes" id="UP001606301">
    <property type="component" value="Unassembled WGS sequence"/>
</dbReference>
<dbReference type="PANTHER" id="PTHR46082">
    <property type="entry name" value="ATP/GTP-BINDING PROTEIN-RELATED"/>
    <property type="match status" value="1"/>
</dbReference>
<comment type="caution">
    <text evidence="2">The sequence shown here is derived from an EMBL/GenBank/DDBJ whole genome shotgun (WGS) entry which is preliminary data.</text>
</comment>
<dbReference type="InterPro" id="IPR053137">
    <property type="entry name" value="NLR-like"/>
</dbReference>
<evidence type="ECO:0000313" key="2">
    <source>
        <dbReference type="EMBL" id="MFG6439998.1"/>
    </source>
</evidence>
<dbReference type="Pfam" id="PF13424">
    <property type="entry name" value="TPR_12"/>
    <property type="match status" value="1"/>
</dbReference>
<dbReference type="Pfam" id="PF12770">
    <property type="entry name" value="CHAT"/>
    <property type="match status" value="1"/>
</dbReference>
<reference evidence="2 3" key="1">
    <citation type="submission" date="2024-08" db="EMBL/GenBank/DDBJ databases">
        <authorList>
            <person name="Lu H."/>
        </authorList>
    </citation>
    <scope>NUCLEOTIDE SEQUENCE [LARGE SCALE GENOMIC DNA]</scope>
    <source>
        <strain evidence="2 3">LKC17W</strain>
    </source>
</reference>
<keyword evidence="3" id="KW-1185">Reference proteome</keyword>
<evidence type="ECO:0000313" key="3">
    <source>
        <dbReference type="Proteomes" id="UP001606301"/>
    </source>
</evidence>
<proteinExistence type="predicted"/>
<dbReference type="EMBL" id="JBIGHW010000002">
    <property type="protein sequence ID" value="MFG6439998.1"/>
    <property type="molecule type" value="Genomic_DNA"/>
</dbReference>
<name>A0ABW7FG10_9BURK</name>
<protein>
    <submittedName>
        <fullName evidence="2">CHAT domain-containing protein</fullName>
    </submittedName>
</protein>
<dbReference type="SUPFAM" id="SSF48452">
    <property type="entry name" value="TPR-like"/>
    <property type="match status" value="3"/>
</dbReference>